<reference evidence="1 2" key="1">
    <citation type="submission" date="2024-01" db="EMBL/GenBank/DDBJ databases">
        <title>Whole genome of Chryseobacterium arthrosphaerae NNCa 2741.</title>
        <authorList>
            <person name="Boriskina E.V."/>
            <person name="Gordinskaya N.A."/>
            <person name="Kropotov V.S."/>
            <person name="Alekseeva A.E."/>
            <person name="Makhova M.A."/>
            <person name="Kryazhev D.V."/>
            <person name="Shkurkina I.S."/>
        </authorList>
    </citation>
    <scope>NUCLEOTIDE SEQUENCE [LARGE SCALE GENOMIC DNA]</scope>
    <source>
        <strain evidence="1 2">NNCa 2741</strain>
    </source>
</reference>
<protein>
    <submittedName>
        <fullName evidence="1">DGQHR domain-containing protein</fullName>
    </submittedName>
</protein>
<feature type="non-terminal residue" evidence="1">
    <location>
        <position position="1"/>
    </location>
</feature>
<feature type="non-terminal residue" evidence="1">
    <location>
        <position position="176"/>
    </location>
</feature>
<dbReference type="NCBIfam" id="TIGR03187">
    <property type="entry name" value="DGQHR"/>
    <property type="match status" value="1"/>
</dbReference>
<gene>
    <name evidence="1" type="ORF">V2E39_24295</name>
</gene>
<dbReference type="InterPro" id="IPR017601">
    <property type="entry name" value="DGQHR-contain_dom"/>
</dbReference>
<comment type="caution">
    <text evidence="1">The sequence shown here is derived from an EMBL/GenBank/DDBJ whole genome shotgun (WGS) entry which is preliminary data.</text>
</comment>
<keyword evidence="2" id="KW-1185">Reference proteome</keyword>
<accession>A0ABU7R6V2</accession>
<name>A0ABU7R6V2_9FLAO</name>
<sequence length="176" mass="20650">IELLIKHLRNNENKSLSEKLEYFQTRLNDLLNIQLVVTFFIDKTLEYQAMIFSTINRTQKRVSQSLVYSLFGLDTDDTPQKTALEIVLRLNGHPKSPFYKRIKLYGASYNKNDTPPLSQATMVKSIVSLISENLRESENDRYKKRKELLKRSTNSIKFLPFRNYYATDRDSMISDI</sequence>
<organism evidence="1 2">
    <name type="scientific">Chryseobacterium arthrosphaerae</name>
    <dbReference type="NCBI Taxonomy" id="651561"/>
    <lineage>
        <taxon>Bacteria</taxon>
        <taxon>Pseudomonadati</taxon>
        <taxon>Bacteroidota</taxon>
        <taxon>Flavobacteriia</taxon>
        <taxon>Flavobacteriales</taxon>
        <taxon>Weeksellaceae</taxon>
        <taxon>Chryseobacterium group</taxon>
        <taxon>Chryseobacterium</taxon>
    </lineage>
</organism>
<evidence type="ECO:0000313" key="2">
    <source>
        <dbReference type="Proteomes" id="UP001350005"/>
    </source>
</evidence>
<proteinExistence type="predicted"/>
<dbReference type="RefSeq" id="WP_330937687.1">
    <property type="nucleotide sequence ID" value="NZ_JAZGJU010000174.1"/>
</dbReference>
<dbReference type="Proteomes" id="UP001350005">
    <property type="component" value="Unassembled WGS sequence"/>
</dbReference>
<evidence type="ECO:0000313" key="1">
    <source>
        <dbReference type="EMBL" id="MEE6130532.1"/>
    </source>
</evidence>
<dbReference type="EMBL" id="JAZGJU010000174">
    <property type="protein sequence ID" value="MEE6130532.1"/>
    <property type="molecule type" value="Genomic_DNA"/>
</dbReference>